<evidence type="ECO:0000313" key="4">
    <source>
        <dbReference type="Proteomes" id="UP000708208"/>
    </source>
</evidence>
<evidence type="ECO:0000313" key="3">
    <source>
        <dbReference type="EMBL" id="CAG7734766.1"/>
    </source>
</evidence>
<comment type="caution">
    <text evidence="3">The sequence shown here is derived from an EMBL/GenBank/DDBJ whole genome shotgun (WGS) entry which is preliminary data.</text>
</comment>
<feature type="compositionally biased region" description="Low complexity" evidence="1">
    <location>
        <begin position="94"/>
        <end position="114"/>
    </location>
</feature>
<accession>A0A8J2PF37</accession>
<feature type="domain" description="BZIP" evidence="2">
    <location>
        <begin position="148"/>
        <end position="196"/>
    </location>
</feature>
<gene>
    <name evidence="3" type="ORF">AFUS01_LOCUS23136</name>
</gene>
<feature type="compositionally biased region" description="Basic and acidic residues" evidence="1">
    <location>
        <begin position="143"/>
        <end position="157"/>
    </location>
</feature>
<evidence type="ECO:0000259" key="2">
    <source>
        <dbReference type="PROSITE" id="PS50217"/>
    </source>
</evidence>
<dbReference type="AlphaFoldDB" id="A0A8J2PF37"/>
<protein>
    <recommendedName>
        <fullName evidence="2">BZIP domain-containing protein</fullName>
    </recommendedName>
</protein>
<dbReference type="InterPro" id="IPR004827">
    <property type="entry name" value="bZIP"/>
</dbReference>
<name>A0A8J2PF37_9HEXA</name>
<proteinExistence type="predicted"/>
<dbReference type="GO" id="GO:0003700">
    <property type="term" value="F:DNA-binding transcription factor activity"/>
    <property type="evidence" value="ECO:0007669"/>
    <property type="project" value="InterPro"/>
</dbReference>
<dbReference type="EMBL" id="CAJVCH010275931">
    <property type="protein sequence ID" value="CAG7734766.1"/>
    <property type="molecule type" value="Genomic_DNA"/>
</dbReference>
<keyword evidence="4" id="KW-1185">Reference proteome</keyword>
<organism evidence="3 4">
    <name type="scientific">Allacma fusca</name>
    <dbReference type="NCBI Taxonomy" id="39272"/>
    <lineage>
        <taxon>Eukaryota</taxon>
        <taxon>Metazoa</taxon>
        <taxon>Ecdysozoa</taxon>
        <taxon>Arthropoda</taxon>
        <taxon>Hexapoda</taxon>
        <taxon>Collembola</taxon>
        <taxon>Symphypleona</taxon>
        <taxon>Sminthuridae</taxon>
        <taxon>Allacma</taxon>
    </lineage>
</organism>
<dbReference type="PROSITE" id="PS50217">
    <property type="entry name" value="BZIP"/>
    <property type="match status" value="1"/>
</dbReference>
<evidence type="ECO:0000256" key="1">
    <source>
        <dbReference type="SAM" id="MobiDB-lite"/>
    </source>
</evidence>
<sequence>MEDPETLEISRKILTFSDFADFCLFPSEMLAEDDTRKNSLSACDPDGNNSDSFDHSTTNGENQAAWEFEGNEDILDLDLQEIFDGTLPETFSLSPSGSVSSCGASTSSVGSASSQLEEAPGIDGVSHEPINNKKASRKRKAKKDLTSEERHRENERLRKYRKKKKNEMENLEGQVRELEAENLKLKTELEDLADKLRIAMSDKTSWEQLFATQNEANGDLFCQLLQMQENNRELRAKMQDCLLCSNTSAPAS</sequence>
<feature type="region of interest" description="Disordered" evidence="1">
    <location>
        <begin position="94"/>
        <end position="168"/>
    </location>
</feature>
<reference evidence="3" key="1">
    <citation type="submission" date="2021-06" db="EMBL/GenBank/DDBJ databases">
        <authorList>
            <person name="Hodson N. C."/>
            <person name="Mongue J. A."/>
            <person name="Jaron S. K."/>
        </authorList>
    </citation>
    <scope>NUCLEOTIDE SEQUENCE</scope>
</reference>
<feature type="compositionally biased region" description="Polar residues" evidence="1">
    <location>
        <begin position="47"/>
        <end position="62"/>
    </location>
</feature>
<feature type="region of interest" description="Disordered" evidence="1">
    <location>
        <begin position="33"/>
        <end position="65"/>
    </location>
</feature>
<dbReference type="Proteomes" id="UP000708208">
    <property type="component" value="Unassembled WGS sequence"/>
</dbReference>